<gene>
    <name evidence="2" type="ORF">ACFOD7_03025</name>
</gene>
<evidence type="ECO:0000259" key="1">
    <source>
        <dbReference type="Pfam" id="PF09557"/>
    </source>
</evidence>
<feature type="domain" description="DUF2382" evidence="1">
    <location>
        <begin position="10"/>
        <end position="120"/>
    </location>
</feature>
<sequence length="139" mass="15696">MPDDPNTEYLPIVEETASLAIRKVVTGRVRVANQTEEVDHILPTELSSVEVDVVRVPIDRKIEAVPDVVTEGELTIIPVVEERLVVTRELYLREEIHVRRVKQTETVEIPATTRRQTAQIERLAADPAPSINKDDLNDL</sequence>
<organism evidence="2 3">
    <name type="scientific">Paracoccus fontiphilus</name>
    <dbReference type="NCBI Taxonomy" id="1815556"/>
    <lineage>
        <taxon>Bacteria</taxon>
        <taxon>Pseudomonadati</taxon>
        <taxon>Pseudomonadota</taxon>
        <taxon>Alphaproteobacteria</taxon>
        <taxon>Rhodobacterales</taxon>
        <taxon>Paracoccaceae</taxon>
        <taxon>Paracoccus</taxon>
    </lineage>
</organism>
<comment type="caution">
    <text evidence="2">The sequence shown here is derived from an EMBL/GenBank/DDBJ whole genome shotgun (WGS) entry which is preliminary data.</text>
</comment>
<protein>
    <submittedName>
        <fullName evidence="2">YsnF/AvaK domain-containing protein</fullName>
    </submittedName>
</protein>
<keyword evidence="3" id="KW-1185">Reference proteome</keyword>
<dbReference type="Proteomes" id="UP001595557">
    <property type="component" value="Unassembled WGS sequence"/>
</dbReference>
<reference evidence="3" key="1">
    <citation type="journal article" date="2019" name="Int. J. Syst. Evol. Microbiol.">
        <title>The Global Catalogue of Microorganisms (GCM) 10K type strain sequencing project: providing services to taxonomists for standard genome sequencing and annotation.</title>
        <authorList>
            <consortium name="The Broad Institute Genomics Platform"/>
            <consortium name="The Broad Institute Genome Sequencing Center for Infectious Disease"/>
            <person name="Wu L."/>
            <person name="Ma J."/>
        </authorList>
    </citation>
    <scope>NUCLEOTIDE SEQUENCE [LARGE SCALE GENOMIC DNA]</scope>
    <source>
        <strain evidence="3">KCTC 52239</strain>
    </source>
</reference>
<proteinExistence type="predicted"/>
<dbReference type="EMBL" id="JBHRTE010000010">
    <property type="protein sequence ID" value="MFC3167015.1"/>
    <property type="molecule type" value="Genomic_DNA"/>
</dbReference>
<dbReference type="Pfam" id="PF09557">
    <property type="entry name" value="DUF2382"/>
    <property type="match status" value="1"/>
</dbReference>
<accession>A0ABV7ICD2</accession>
<evidence type="ECO:0000313" key="2">
    <source>
        <dbReference type="EMBL" id="MFC3167015.1"/>
    </source>
</evidence>
<evidence type="ECO:0000313" key="3">
    <source>
        <dbReference type="Proteomes" id="UP001595557"/>
    </source>
</evidence>
<name>A0ABV7ICD2_9RHOB</name>
<dbReference type="RefSeq" id="WP_207465243.1">
    <property type="nucleotide sequence ID" value="NZ_JAFNAW010000003.1"/>
</dbReference>
<dbReference type="InterPro" id="IPR019060">
    <property type="entry name" value="DUF2382"/>
</dbReference>